<protein>
    <submittedName>
        <fullName evidence="1">Uncharacterized protein</fullName>
    </submittedName>
</protein>
<sequence>MRLDALGLTVKGLNFGTVDAEADRRLADYFINTPQVEQALSFYSAHFLGRKGAGKSSIFTQLPRLVRAKYGQDVIVNVMTPDQYAWGALKQYQEQGLLPEQAHCNAWKFAIAVEAAAEIIRSGRQFSEKRPQEALARIKKFVFDNYGGISPTTLGTARKLLSGLSSFNFEAFGYAVGFNRDASQAPLTPQIIKIILDELKEICTDIGVLIATDRLDDSWDGSDDAKSLLIGLLKATKDINDSYSDTRAKGIHIVTFLRSDIYQGLEFDDKDKHRAIEEEIIWTPELLKDMVNARLPENITIDDIFEEGEMRGSISPFNYLVKRTFLRPREVIQFLQECQKRCDANASEIKKDIIRIAEERYSAWKVEDLKQEYKRLYPHFGELLESLRQTQHRYNSTEEFISKIEEKAPDLCKRYTSRELMKTLFNASVIGVRLGNSGTARFRCEDADLMLPNTGSVYIHQSLYKGLNIVETRK</sequence>
<proteinExistence type="predicted"/>
<reference evidence="1" key="1">
    <citation type="submission" date="2019-06" db="EMBL/GenBank/DDBJ databases">
        <authorList>
            <consortium name="NARMS: The National Antimicrobial Resistance Monitoring System"/>
        </authorList>
    </citation>
    <scope>NUCLEOTIDE SEQUENCE</scope>
    <source>
        <strain evidence="1">FSIS11922028</strain>
    </source>
</reference>
<dbReference type="InterPro" id="IPR059206">
    <property type="entry name" value="Sll1717-like"/>
</dbReference>
<dbReference type="AlphaFoldDB" id="A0A5Y2QB71"/>
<dbReference type="NCBIfam" id="NF047389">
    <property type="entry name" value="ATPase_Sll1717"/>
    <property type="match status" value="1"/>
</dbReference>
<organism evidence="1">
    <name type="scientific">Salmonella enterica</name>
    <name type="common">Salmonella choleraesuis</name>
    <dbReference type="NCBI Taxonomy" id="28901"/>
    <lineage>
        <taxon>Bacteria</taxon>
        <taxon>Pseudomonadati</taxon>
        <taxon>Pseudomonadota</taxon>
        <taxon>Gammaproteobacteria</taxon>
        <taxon>Enterobacterales</taxon>
        <taxon>Enterobacteriaceae</taxon>
        <taxon>Salmonella</taxon>
    </lineage>
</organism>
<name>A0A5Y2QB71_SALER</name>
<gene>
    <name evidence="1" type="ORF">FK359_21575</name>
</gene>
<evidence type="ECO:0000313" key="1">
    <source>
        <dbReference type="EMBL" id="ECF4712771.1"/>
    </source>
</evidence>
<comment type="caution">
    <text evidence="1">The sequence shown here is derived from an EMBL/GenBank/DDBJ whole genome shotgun (WGS) entry which is preliminary data.</text>
</comment>
<accession>A0A5Y2QB71</accession>
<dbReference type="EMBL" id="AAILHG010000064">
    <property type="protein sequence ID" value="ECF4712771.1"/>
    <property type="molecule type" value="Genomic_DNA"/>
</dbReference>